<dbReference type="Proteomes" id="UP001633002">
    <property type="component" value="Unassembled WGS sequence"/>
</dbReference>
<dbReference type="AlphaFoldDB" id="A0ABD3GWQ1"/>
<accession>A0ABD3GWQ1</accession>
<sequence>MAARVGRVVSRMWCLSKSAARMSAPAGSSSSASVAGGRSVPRFSSRSAPQQQQQQEMLFGSRRYTQYSATSGEVRCIFSMMPRHDANATARLVSKLSGDLCPDLQGRLARYVSPI</sequence>
<evidence type="ECO:0000313" key="3">
    <source>
        <dbReference type="Proteomes" id="UP001633002"/>
    </source>
</evidence>
<gene>
    <name evidence="2" type="ORF">R1sor_001585</name>
</gene>
<evidence type="ECO:0000313" key="2">
    <source>
        <dbReference type="EMBL" id="KAL3683563.1"/>
    </source>
</evidence>
<protein>
    <submittedName>
        <fullName evidence="2">Uncharacterized protein</fullName>
    </submittedName>
</protein>
<name>A0ABD3GWQ1_9MARC</name>
<feature type="region of interest" description="Disordered" evidence="1">
    <location>
        <begin position="19"/>
        <end position="60"/>
    </location>
</feature>
<reference evidence="2 3" key="1">
    <citation type="submission" date="2024-09" db="EMBL/GenBank/DDBJ databases">
        <title>Chromosome-scale assembly of Riccia sorocarpa.</title>
        <authorList>
            <person name="Paukszto L."/>
        </authorList>
    </citation>
    <scope>NUCLEOTIDE SEQUENCE [LARGE SCALE GENOMIC DNA]</scope>
    <source>
        <strain evidence="2">LP-2024</strain>
        <tissue evidence="2">Aerial parts of the thallus</tissue>
    </source>
</reference>
<proteinExistence type="predicted"/>
<comment type="caution">
    <text evidence="2">The sequence shown here is derived from an EMBL/GenBank/DDBJ whole genome shotgun (WGS) entry which is preliminary data.</text>
</comment>
<evidence type="ECO:0000256" key="1">
    <source>
        <dbReference type="SAM" id="MobiDB-lite"/>
    </source>
</evidence>
<feature type="compositionally biased region" description="Low complexity" evidence="1">
    <location>
        <begin position="19"/>
        <end position="41"/>
    </location>
</feature>
<dbReference type="EMBL" id="JBJQOH010000006">
    <property type="protein sequence ID" value="KAL3683563.1"/>
    <property type="molecule type" value="Genomic_DNA"/>
</dbReference>
<organism evidence="2 3">
    <name type="scientific">Riccia sorocarpa</name>
    <dbReference type="NCBI Taxonomy" id="122646"/>
    <lineage>
        <taxon>Eukaryota</taxon>
        <taxon>Viridiplantae</taxon>
        <taxon>Streptophyta</taxon>
        <taxon>Embryophyta</taxon>
        <taxon>Marchantiophyta</taxon>
        <taxon>Marchantiopsida</taxon>
        <taxon>Marchantiidae</taxon>
        <taxon>Marchantiales</taxon>
        <taxon>Ricciaceae</taxon>
        <taxon>Riccia</taxon>
    </lineage>
</organism>
<keyword evidence="3" id="KW-1185">Reference proteome</keyword>